<organism evidence="3 4">
    <name type="scientific">Ridgeia piscesae</name>
    <name type="common">Tubeworm</name>
    <dbReference type="NCBI Taxonomy" id="27915"/>
    <lineage>
        <taxon>Eukaryota</taxon>
        <taxon>Metazoa</taxon>
        <taxon>Spiralia</taxon>
        <taxon>Lophotrochozoa</taxon>
        <taxon>Annelida</taxon>
        <taxon>Polychaeta</taxon>
        <taxon>Sedentaria</taxon>
        <taxon>Canalipalpata</taxon>
        <taxon>Sabellida</taxon>
        <taxon>Siboglinidae</taxon>
        <taxon>Ridgeia</taxon>
    </lineage>
</organism>
<feature type="transmembrane region" description="Helical" evidence="2">
    <location>
        <begin position="26"/>
        <end position="48"/>
    </location>
</feature>
<keyword evidence="1" id="KW-0378">Hydrolase</keyword>
<keyword evidence="4" id="KW-1185">Reference proteome</keyword>
<proteinExistence type="predicted"/>
<name>A0AAD9J2D7_RIDPI</name>
<sequence>MRYKQGKGDPSGFKFFMKKENISPGLIVRFVGNRLHVIFHLAGVFFFLRDLLQLYLDKYSRNTTSLRTALQKDLRNEVIMMQLRCLGLMGKFLTGPWMREFYANTTKRTDLQMIPHMHKCMSSLKNYQETR</sequence>
<comment type="caution">
    <text evidence="3">The sequence shown here is derived from an EMBL/GenBank/DDBJ whole genome shotgun (WGS) entry which is preliminary data.</text>
</comment>
<reference evidence="3" key="1">
    <citation type="journal article" date="2023" name="Mol. Biol. Evol.">
        <title>Third-Generation Sequencing Reveals the Adaptive Role of the Epigenome in Three Deep-Sea Polychaetes.</title>
        <authorList>
            <person name="Perez M."/>
            <person name="Aroh O."/>
            <person name="Sun Y."/>
            <person name="Lan Y."/>
            <person name="Juniper S.K."/>
            <person name="Young C.R."/>
            <person name="Angers B."/>
            <person name="Qian P.Y."/>
        </authorList>
    </citation>
    <scope>NUCLEOTIDE SEQUENCE</scope>
    <source>
        <strain evidence="3">R07B-5</strain>
    </source>
</reference>
<dbReference type="PANTHER" id="PTHR11046:SF25">
    <property type="match status" value="1"/>
</dbReference>
<dbReference type="PANTHER" id="PTHR11046">
    <property type="entry name" value="OLIGORIBONUCLEASE, MITOCHONDRIAL"/>
    <property type="match status" value="1"/>
</dbReference>
<keyword evidence="2" id="KW-1133">Transmembrane helix</keyword>
<accession>A0AAD9J2D7</accession>
<evidence type="ECO:0000256" key="2">
    <source>
        <dbReference type="SAM" id="Phobius"/>
    </source>
</evidence>
<evidence type="ECO:0000313" key="3">
    <source>
        <dbReference type="EMBL" id="KAK2144705.1"/>
    </source>
</evidence>
<evidence type="ECO:0000256" key="1">
    <source>
        <dbReference type="ARBA" id="ARBA00022722"/>
    </source>
</evidence>
<gene>
    <name evidence="3" type="ORF">NP493_4143g00000</name>
</gene>
<keyword evidence="1" id="KW-0540">Nuclease</keyword>
<keyword evidence="2" id="KW-0472">Membrane</keyword>
<dbReference type="AlphaFoldDB" id="A0AAD9J2D7"/>
<dbReference type="InterPro" id="IPR022894">
    <property type="entry name" value="Oligoribonuclease"/>
</dbReference>
<protein>
    <submittedName>
        <fullName evidence="3">Uncharacterized protein</fullName>
    </submittedName>
</protein>
<evidence type="ECO:0000313" key="4">
    <source>
        <dbReference type="Proteomes" id="UP001209878"/>
    </source>
</evidence>
<dbReference type="EMBL" id="JAODUO010004128">
    <property type="protein sequence ID" value="KAK2144705.1"/>
    <property type="molecule type" value="Genomic_DNA"/>
</dbReference>
<dbReference type="Proteomes" id="UP001209878">
    <property type="component" value="Unassembled WGS sequence"/>
</dbReference>
<dbReference type="GO" id="GO:0000175">
    <property type="term" value="F:3'-5'-RNA exonuclease activity"/>
    <property type="evidence" value="ECO:0007669"/>
    <property type="project" value="InterPro"/>
</dbReference>
<keyword evidence="2" id="KW-0812">Transmembrane</keyword>